<reference evidence="2 3" key="1">
    <citation type="submission" date="2019-12" db="EMBL/GenBank/DDBJ databases">
        <authorList>
            <person name="Kim Y.S."/>
        </authorList>
    </citation>
    <scope>NUCLEOTIDE SEQUENCE [LARGE SCALE GENOMIC DNA]</scope>
    <source>
        <strain evidence="2 3">MMS17-SY077</strain>
    </source>
</reference>
<evidence type="ECO:0000313" key="2">
    <source>
        <dbReference type="EMBL" id="MWB98475.1"/>
    </source>
</evidence>
<dbReference type="Pfam" id="PF13472">
    <property type="entry name" value="Lipase_GDSL_2"/>
    <property type="match status" value="1"/>
</dbReference>
<protein>
    <submittedName>
        <fullName evidence="2">SGNH/GDSL hydrolase family protein</fullName>
    </submittedName>
</protein>
<dbReference type="CDD" id="cd01832">
    <property type="entry name" value="SGNH_hydrolase_like_1"/>
    <property type="match status" value="1"/>
</dbReference>
<dbReference type="SUPFAM" id="SSF52266">
    <property type="entry name" value="SGNH hydrolase"/>
    <property type="match status" value="1"/>
</dbReference>
<dbReference type="PANTHER" id="PTHR43784">
    <property type="entry name" value="GDSL-LIKE LIPASE/ACYLHYDROLASE, PUTATIVE (AFU_ORTHOLOGUE AFUA_2G00820)-RELATED"/>
    <property type="match status" value="1"/>
</dbReference>
<comment type="caution">
    <text evidence="2">The sequence shown here is derived from an EMBL/GenBank/DDBJ whole genome shotgun (WGS) entry which is preliminary data.</text>
</comment>
<dbReference type="AlphaFoldDB" id="A0A6I4P170"/>
<dbReference type="InterPro" id="IPR036514">
    <property type="entry name" value="SGNH_hydro_sf"/>
</dbReference>
<organism evidence="2 3">
    <name type="scientific">Agromyces seonyuensis</name>
    <dbReference type="NCBI Taxonomy" id="2662446"/>
    <lineage>
        <taxon>Bacteria</taxon>
        <taxon>Bacillati</taxon>
        <taxon>Actinomycetota</taxon>
        <taxon>Actinomycetes</taxon>
        <taxon>Micrococcales</taxon>
        <taxon>Microbacteriaceae</taxon>
        <taxon>Agromyces</taxon>
    </lineage>
</organism>
<accession>A0A6I4P170</accession>
<dbReference type="PANTHER" id="PTHR43784:SF2">
    <property type="entry name" value="GDSL-LIKE LIPASE_ACYLHYDROLASE, PUTATIVE (AFU_ORTHOLOGUE AFUA_2G00820)-RELATED"/>
    <property type="match status" value="1"/>
</dbReference>
<feature type="domain" description="SGNH hydrolase-type esterase" evidence="1">
    <location>
        <begin position="11"/>
        <end position="185"/>
    </location>
</feature>
<dbReference type="Proteomes" id="UP000438182">
    <property type="component" value="Unassembled WGS sequence"/>
</dbReference>
<dbReference type="EMBL" id="WSTA01000027">
    <property type="protein sequence ID" value="MWB98475.1"/>
    <property type="molecule type" value="Genomic_DNA"/>
</dbReference>
<keyword evidence="2" id="KW-0378">Hydrolase</keyword>
<sequence>MDASAVRSFAAIGDSFTEGMGDELPDGTPRGWADFVAMALAAHAREPIGYANLAIRGRKLGPILDEQLDAAIALRPQLLSMNGGGNDMMRPKISIQETSGRLEAAVDKVLAAGPTMLMLSGANPSRNLPGGRLMRKRGDALSDAVAVWAARKDGVVYVDNWHDESIEDLAYWSPDKLHLNALGHTRVASNVLHGLGVPVPASWGVDEVEDAIAHGNRPGAITYYREFVLPWIGRRLTGRSSGDGRVAKRATLMLIEPLAL</sequence>
<proteinExistence type="predicted"/>
<dbReference type="RefSeq" id="WP_160423839.1">
    <property type="nucleotide sequence ID" value="NZ_WSTA01000027.1"/>
</dbReference>
<dbReference type="InterPro" id="IPR053140">
    <property type="entry name" value="GDSL_Rv0518-like"/>
</dbReference>
<evidence type="ECO:0000259" key="1">
    <source>
        <dbReference type="Pfam" id="PF13472"/>
    </source>
</evidence>
<dbReference type="GO" id="GO:0016787">
    <property type="term" value="F:hydrolase activity"/>
    <property type="evidence" value="ECO:0007669"/>
    <property type="project" value="UniProtKB-KW"/>
</dbReference>
<evidence type="ECO:0000313" key="3">
    <source>
        <dbReference type="Proteomes" id="UP000438182"/>
    </source>
</evidence>
<dbReference type="InterPro" id="IPR013830">
    <property type="entry name" value="SGNH_hydro"/>
</dbReference>
<keyword evidence="3" id="KW-1185">Reference proteome</keyword>
<gene>
    <name evidence="2" type="ORF">GB864_07930</name>
</gene>
<dbReference type="Gene3D" id="3.40.50.1110">
    <property type="entry name" value="SGNH hydrolase"/>
    <property type="match status" value="1"/>
</dbReference>
<name>A0A6I4P170_9MICO</name>